<dbReference type="InterPro" id="IPR039426">
    <property type="entry name" value="TonB-dep_rcpt-like"/>
</dbReference>
<evidence type="ECO:0000313" key="14">
    <source>
        <dbReference type="Proteomes" id="UP000315439"/>
    </source>
</evidence>
<keyword evidence="4" id="KW-0410">Iron transport</keyword>
<dbReference type="Gene3D" id="2.40.170.20">
    <property type="entry name" value="TonB-dependent receptor, beta-barrel domain"/>
    <property type="match status" value="1"/>
</dbReference>
<dbReference type="InterPro" id="IPR036942">
    <property type="entry name" value="Beta-barrel_TonB_sf"/>
</dbReference>
<dbReference type="Pfam" id="PF07715">
    <property type="entry name" value="Plug"/>
    <property type="match status" value="1"/>
</dbReference>
<comment type="caution">
    <text evidence="13">The sequence shown here is derived from an EMBL/GenBank/DDBJ whole genome shotgun (WGS) entry which is preliminary data.</text>
</comment>
<sequence length="823" mass="93266">MIGLLVSPASAQLIPEYEFDIKPQTLEKAIVSFALARDLEVIYLSSLTEGVTSKGVTGRYTLADALKLLFAETGLQAKITTDRAIVIMARSKERNRRLNAKPVLPSSNKLRPRPKKNIEAENRMVVVGKLISPYRLNATVSSTKSQRDFLATPQSVSGLPQELIQDLNPRDYSDLSLQVSSTTYLEKNAGITNELRLRGFSYPAIKVDGFSGHAYSLAPDIAFIDKLEVAKGPSSTLYGRMEPGGLVNLLLKQPDGSESSVSFIRSSEDYQRSELDWSHEPADEIFSRLIIYHQTEGSRRDYDLNDSNGLMLTLQKEMDDGATLNLQLRSEQLNAAQSFGRSPEQFQDRIQFVGLEENGLYVSSVENNLLTEVDLETRHFQLRAQDILMDDWALNIQLQHEEYQSKNRVLFPFLAEFEFNYQGQLINVNTLDDDQINDPQLLIALTEALNNADLTSDQLGFDINQLANDAQFTSSELTASKMTELFGLELEQLYGLNFSYSKPGQLIWQTHDNRGAINAGINNQLVINNSDIPVNVVERNLALFAQWILQASQSNSLFLGSRLDYFDTESKHPSHPSKKTLIEPSLRVGFIHQLNEASSLYASYSQAFTPQFNWVVEESDIAEQTVEYVSFAEPAESNQWEIGVKQLWLDRQIQASCAAFVIDKKRIISSIGQQRNQGLECDLVGQLSPNWNLLFSVSHVDSEILQSGEEELIHNQPRMSPKKSGSLWFNYRQRLPSNNKVSWGIGYSYVDERFADNENQFKFSSYNLLNVSFSFEYQNQWHFGLYLKNILDESYQQGVFNNFPFWSNAGRPRTVEASVRYQF</sequence>
<keyword evidence="7 11" id="KW-0798">TonB box</keyword>
<evidence type="ECO:0000256" key="6">
    <source>
        <dbReference type="ARBA" id="ARBA00023004"/>
    </source>
</evidence>
<evidence type="ECO:0000256" key="10">
    <source>
        <dbReference type="PROSITE-ProRule" id="PRU01360"/>
    </source>
</evidence>
<keyword evidence="6" id="KW-0408">Iron</keyword>
<keyword evidence="5 10" id="KW-0812">Transmembrane</keyword>
<proteinExistence type="inferred from homology"/>
<dbReference type="InterPro" id="IPR037066">
    <property type="entry name" value="Plug_dom_sf"/>
</dbReference>
<dbReference type="RefSeq" id="WP_142932820.1">
    <property type="nucleotide sequence ID" value="NZ_ML660167.1"/>
</dbReference>
<dbReference type="AlphaFoldDB" id="A0A545U8V3"/>
<dbReference type="PANTHER" id="PTHR32552">
    <property type="entry name" value="FERRICHROME IRON RECEPTOR-RELATED"/>
    <property type="match status" value="1"/>
</dbReference>
<keyword evidence="9 10" id="KW-0998">Cell outer membrane</keyword>
<evidence type="ECO:0000256" key="2">
    <source>
        <dbReference type="ARBA" id="ARBA00022448"/>
    </source>
</evidence>
<protein>
    <submittedName>
        <fullName evidence="13">TonB-dependent receptor</fullName>
    </submittedName>
</protein>
<dbReference type="Gene3D" id="2.170.130.10">
    <property type="entry name" value="TonB-dependent receptor, plug domain"/>
    <property type="match status" value="1"/>
</dbReference>
<dbReference type="InterPro" id="IPR012910">
    <property type="entry name" value="Plug_dom"/>
</dbReference>
<evidence type="ECO:0000256" key="1">
    <source>
        <dbReference type="ARBA" id="ARBA00004571"/>
    </source>
</evidence>
<keyword evidence="14" id="KW-1185">Reference proteome</keyword>
<evidence type="ECO:0000256" key="4">
    <source>
        <dbReference type="ARBA" id="ARBA00022496"/>
    </source>
</evidence>
<accession>A0A545U8V3</accession>
<dbReference type="OrthoDB" id="127311at2"/>
<keyword evidence="13" id="KW-0675">Receptor</keyword>
<keyword evidence="8 10" id="KW-0472">Membrane</keyword>
<keyword evidence="3 10" id="KW-1134">Transmembrane beta strand</keyword>
<dbReference type="GO" id="GO:0009279">
    <property type="term" value="C:cell outer membrane"/>
    <property type="evidence" value="ECO:0007669"/>
    <property type="project" value="UniProtKB-SubCell"/>
</dbReference>
<dbReference type="Gene3D" id="3.55.50.30">
    <property type="match status" value="1"/>
</dbReference>
<dbReference type="PANTHER" id="PTHR32552:SF82">
    <property type="entry name" value="FCUA PROTEIN"/>
    <property type="match status" value="1"/>
</dbReference>
<evidence type="ECO:0000256" key="9">
    <source>
        <dbReference type="ARBA" id="ARBA00023237"/>
    </source>
</evidence>
<dbReference type="Proteomes" id="UP000315439">
    <property type="component" value="Unassembled WGS sequence"/>
</dbReference>
<evidence type="ECO:0000256" key="3">
    <source>
        <dbReference type="ARBA" id="ARBA00022452"/>
    </source>
</evidence>
<dbReference type="Pfam" id="PF00593">
    <property type="entry name" value="TonB_dep_Rec_b-barrel"/>
    <property type="match status" value="1"/>
</dbReference>
<dbReference type="InterPro" id="IPR011662">
    <property type="entry name" value="Secretin/TonB_short_N"/>
</dbReference>
<dbReference type="SUPFAM" id="SSF56935">
    <property type="entry name" value="Porins"/>
    <property type="match status" value="1"/>
</dbReference>
<dbReference type="GO" id="GO:0015344">
    <property type="term" value="F:siderophore uptake transmembrane transporter activity"/>
    <property type="evidence" value="ECO:0007669"/>
    <property type="project" value="TreeGrafter"/>
</dbReference>
<evidence type="ECO:0000256" key="8">
    <source>
        <dbReference type="ARBA" id="ARBA00023136"/>
    </source>
</evidence>
<keyword evidence="4" id="KW-0406">Ion transport</keyword>
<comment type="subcellular location">
    <subcellularLocation>
        <location evidence="1 10">Cell outer membrane</location>
        <topology evidence="1 10">Multi-pass membrane protein</topology>
    </subcellularLocation>
</comment>
<evidence type="ECO:0000256" key="7">
    <source>
        <dbReference type="ARBA" id="ARBA00023077"/>
    </source>
</evidence>
<dbReference type="EMBL" id="VIKS01000011">
    <property type="protein sequence ID" value="TQV85901.1"/>
    <property type="molecule type" value="Genomic_DNA"/>
</dbReference>
<gene>
    <name evidence="13" type="ORF">FLL46_18435</name>
</gene>
<dbReference type="SMART" id="SM00965">
    <property type="entry name" value="STN"/>
    <property type="match status" value="1"/>
</dbReference>
<evidence type="ECO:0000259" key="12">
    <source>
        <dbReference type="SMART" id="SM00965"/>
    </source>
</evidence>
<comment type="similarity">
    <text evidence="10 11">Belongs to the TonB-dependent receptor family.</text>
</comment>
<dbReference type="InterPro" id="IPR000531">
    <property type="entry name" value="Beta-barrel_TonB"/>
</dbReference>
<evidence type="ECO:0000313" key="13">
    <source>
        <dbReference type="EMBL" id="TQV85901.1"/>
    </source>
</evidence>
<feature type="domain" description="Secretin/TonB short N-terminal" evidence="12">
    <location>
        <begin position="39"/>
        <end position="90"/>
    </location>
</feature>
<dbReference type="Pfam" id="PF07660">
    <property type="entry name" value="STN"/>
    <property type="match status" value="1"/>
</dbReference>
<evidence type="ECO:0000256" key="5">
    <source>
        <dbReference type="ARBA" id="ARBA00022692"/>
    </source>
</evidence>
<name>A0A545U8V3_9GAMM</name>
<keyword evidence="2 10" id="KW-0813">Transport</keyword>
<evidence type="ECO:0000256" key="11">
    <source>
        <dbReference type="RuleBase" id="RU003357"/>
    </source>
</evidence>
<dbReference type="PROSITE" id="PS52016">
    <property type="entry name" value="TONB_DEPENDENT_REC_3"/>
    <property type="match status" value="1"/>
</dbReference>
<reference evidence="13 14" key="1">
    <citation type="submission" date="2019-07" db="EMBL/GenBank/DDBJ databases">
        <title>Draft genome for Aliikangiella sp. M105.</title>
        <authorList>
            <person name="Wang G."/>
        </authorList>
    </citation>
    <scope>NUCLEOTIDE SEQUENCE [LARGE SCALE GENOMIC DNA]</scope>
    <source>
        <strain evidence="13 14">M105</strain>
    </source>
</reference>
<organism evidence="13 14">
    <name type="scientific">Aliikangiella coralliicola</name>
    <dbReference type="NCBI Taxonomy" id="2592383"/>
    <lineage>
        <taxon>Bacteria</taxon>
        <taxon>Pseudomonadati</taxon>
        <taxon>Pseudomonadota</taxon>
        <taxon>Gammaproteobacteria</taxon>
        <taxon>Oceanospirillales</taxon>
        <taxon>Pleioneaceae</taxon>
        <taxon>Aliikangiella</taxon>
    </lineage>
</organism>